<evidence type="ECO:0000313" key="2">
    <source>
        <dbReference type="Proteomes" id="UP001154061"/>
    </source>
</evidence>
<accession>A0A9Q4L456</accession>
<comment type="caution">
    <text evidence="1">The sequence shown here is derived from an EMBL/GenBank/DDBJ whole genome shotgun (WGS) entry which is preliminary data.</text>
</comment>
<gene>
    <name evidence="1" type="ORF">NDI89_08270</name>
</gene>
<name>A0A9Q4L456_9EURY</name>
<dbReference type="NCBIfam" id="NF041921">
    <property type="entry name" value="HVO_A0556"/>
    <property type="match status" value="1"/>
</dbReference>
<protein>
    <recommendedName>
        <fullName evidence="3">Small CPxCG-related zinc finger protein</fullName>
    </recommendedName>
</protein>
<dbReference type="InterPro" id="IPR049681">
    <property type="entry name" value="HVO_A0556-like"/>
</dbReference>
<sequence>MAKSEPSKPGGKRQLFAMLEGRPCPDCAEGELERGRYKNNRAVVCDSCETPRVQVWSASLE</sequence>
<dbReference type="RefSeq" id="WP_277521066.1">
    <property type="nucleotide sequence ID" value="NZ_JAMQOT010000002.1"/>
</dbReference>
<organism evidence="1 2">
    <name type="scientific">Natrinema salsiterrestre</name>
    <dbReference type="NCBI Taxonomy" id="2950540"/>
    <lineage>
        <taxon>Archaea</taxon>
        <taxon>Methanobacteriati</taxon>
        <taxon>Methanobacteriota</taxon>
        <taxon>Stenosarchaea group</taxon>
        <taxon>Halobacteria</taxon>
        <taxon>Halobacteriales</taxon>
        <taxon>Natrialbaceae</taxon>
        <taxon>Natrinema</taxon>
    </lineage>
</organism>
<dbReference type="AlphaFoldDB" id="A0A9Q4L456"/>
<dbReference type="EMBL" id="JAMQOT010000002">
    <property type="protein sequence ID" value="MDF9745580.1"/>
    <property type="molecule type" value="Genomic_DNA"/>
</dbReference>
<evidence type="ECO:0000313" key="1">
    <source>
        <dbReference type="EMBL" id="MDF9745580.1"/>
    </source>
</evidence>
<evidence type="ECO:0008006" key="3">
    <source>
        <dbReference type="Google" id="ProtNLM"/>
    </source>
</evidence>
<proteinExistence type="predicted"/>
<dbReference type="Proteomes" id="UP001154061">
    <property type="component" value="Unassembled WGS sequence"/>
</dbReference>
<keyword evidence="2" id="KW-1185">Reference proteome</keyword>
<reference evidence="1" key="1">
    <citation type="submission" date="2022-06" db="EMBL/GenBank/DDBJ databases">
        <title>Natrinema sp. a new haloarchaeum isolate from saline soil.</title>
        <authorList>
            <person name="Strakova D."/>
            <person name="Galisteo C."/>
            <person name="Sanchez-Porro C."/>
            <person name="Ventosa A."/>
        </authorList>
    </citation>
    <scope>NUCLEOTIDE SEQUENCE</scope>
    <source>
        <strain evidence="1">S1CR25-10</strain>
    </source>
</reference>